<dbReference type="EMBL" id="VUOC01000004">
    <property type="protein sequence ID" value="KAA2239223.1"/>
    <property type="molecule type" value="Genomic_DNA"/>
</dbReference>
<feature type="domain" description="TonB-dependent receptor plug" evidence="8">
    <location>
        <begin position="224"/>
        <end position="349"/>
    </location>
</feature>
<dbReference type="InterPro" id="IPR039426">
    <property type="entry name" value="TonB-dep_rcpt-like"/>
</dbReference>
<reference evidence="9 10" key="2">
    <citation type="submission" date="2019-09" db="EMBL/GenBank/DDBJ databases">
        <authorList>
            <person name="Jin C."/>
        </authorList>
    </citation>
    <scope>NUCLEOTIDE SEQUENCE [LARGE SCALE GENOMIC DNA]</scope>
    <source>
        <strain evidence="9 10">BN140078</strain>
    </source>
</reference>
<evidence type="ECO:0000313" key="9">
    <source>
        <dbReference type="EMBL" id="KAA2239223.1"/>
    </source>
</evidence>
<dbReference type="InterPro" id="IPR023996">
    <property type="entry name" value="TonB-dep_OMP_SusC/RagA"/>
</dbReference>
<dbReference type="InterPro" id="IPR036942">
    <property type="entry name" value="Beta-barrel_TonB_sf"/>
</dbReference>
<evidence type="ECO:0000256" key="5">
    <source>
        <dbReference type="ARBA" id="ARBA00023136"/>
    </source>
</evidence>
<evidence type="ECO:0000256" key="1">
    <source>
        <dbReference type="ARBA" id="ARBA00004571"/>
    </source>
</evidence>
<evidence type="ECO:0000313" key="10">
    <source>
        <dbReference type="Proteomes" id="UP000324611"/>
    </source>
</evidence>
<dbReference type="Gene3D" id="2.170.130.10">
    <property type="entry name" value="TonB-dependent receptor, plug domain"/>
    <property type="match status" value="1"/>
</dbReference>
<keyword evidence="4 7" id="KW-0812">Transmembrane</keyword>
<dbReference type="Pfam" id="PF07715">
    <property type="entry name" value="Plug"/>
    <property type="match status" value="1"/>
</dbReference>
<evidence type="ECO:0000256" key="7">
    <source>
        <dbReference type="PROSITE-ProRule" id="PRU01360"/>
    </source>
</evidence>
<dbReference type="Gene3D" id="2.60.40.1120">
    <property type="entry name" value="Carboxypeptidase-like, regulatory domain"/>
    <property type="match status" value="1"/>
</dbReference>
<keyword evidence="3 7" id="KW-1134">Transmembrane beta strand</keyword>
<evidence type="ECO:0000259" key="8">
    <source>
        <dbReference type="Pfam" id="PF07715"/>
    </source>
</evidence>
<dbReference type="InterPro" id="IPR023997">
    <property type="entry name" value="TonB-dep_OMP_SusC/RagA_CS"/>
</dbReference>
<evidence type="ECO:0000256" key="6">
    <source>
        <dbReference type="ARBA" id="ARBA00023237"/>
    </source>
</evidence>
<evidence type="ECO:0000256" key="4">
    <source>
        <dbReference type="ARBA" id="ARBA00022692"/>
    </source>
</evidence>
<keyword evidence="10" id="KW-1185">Reference proteome</keyword>
<keyword evidence="2 7" id="KW-0813">Transport</keyword>
<dbReference type="AlphaFoldDB" id="A0A5B2VI18"/>
<proteinExistence type="inferred from homology"/>
<gene>
    <name evidence="9" type="ORF">F0L74_23745</name>
</gene>
<dbReference type="SUPFAM" id="SSF49464">
    <property type="entry name" value="Carboxypeptidase regulatory domain-like"/>
    <property type="match status" value="1"/>
</dbReference>
<reference evidence="9 10" key="1">
    <citation type="submission" date="2019-09" db="EMBL/GenBank/DDBJ databases">
        <title>Chitinophaga ginsengihumi sp. nov., isolated from soil of ginseng rhizosphere.</title>
        <authorList>
            <person name="Lee J."/>
        </authorList>
    </citation>
    <scope>NUCLEOTIDE SEQUENCE [LARGE SCALE GENOMIC DNA]</scope>
    <source>
        <strain evidence="9 10">BN140078</strain>
    </source>
</reference>
<dbReference type="RefSeq" id="WP_149840402.1">
    <property type="nucleotide sequence ID" value="NZ_VUOC01000004.1"/>
</dbReference>
<name>A0A5B2VI18_9BACT</name>
<dbReference type="InterPro" id="IPR012910">
    <property type="entry name" value="Plug_dom"/>
</dbReference>
<sequence length="1107" mass="123344">MQKFYEPLLKMPYKFTFLFFVIMGTLLPGLNAQFRPGERPVTCEHTGIKLADFFSIVWDQTHLQAFYNDEQISSEEKINVYFKNEPLDNVLAWLLRKRGLTWYYREETFVILPKKPGDPDLGKIPEEPTINITGLVTDKEGVALQNASVLIKGAQRGVQTDKDGKFILTRIKKNTALMISCVGYSPKEVLINGDTTTRVQLAALITGLDEVLVIAYGTSTRRFLTGSVSRITGEDIASQPVADPLLAMQGRVPGLHITQLTGLQGGAVKVELRGRNSIAAGNNPLYIVDGVPFPGTSLTLNNIMEDGSISPLGASNPLNMINVADIESIDVLKDADATAIYGSRGANGVILITTKTGKPGKTKLDANFYTGIGQMAHSPKYMNTQQYIQMRKEAFANDGLPIHDNDYDLKRWDSASYTDWQKKLLGGSSHIADGQLAISGGGAMKDINMQFRISGGYRQETTVYPGDFNYGKAAALANLGISTLNGRGRLTLGVDYVADKNLLPSIDLAGLSVTSPNTPEPYKPNGSLNWDEGAFGINPMAWLLRTYKANTNNLLTNAVLNYWVLDGDKHKVELKSSFGFNKMLMDEIQINPFASFNPATTITSGNTFFVNGNIKSWIIEPQVNYRGKLAKGELNVLVGSTFQQEVRDQEALYATGFTSDATLDNLSAAGRVGGVASAYYQYRYNAIFGRVNYNWDGKYILNLTGRRDGSSRFGPGRQFANFGAVGIAWVFSKEKWSKDFFPFLSFGKLRASYGSTGNDQIKDYGYNATYMRSAPYQGFSGQSPSRLFNPDYGWELNKKLEAGIELGFRQDKVLFRASYYRNRSSKQLVDYSLSGLSGFNSILNNFSALVQNTGLEIELSSLNIKHKNFDWSTSLNLSVPNNKLLQFPGLESTIYNNYYTVGQPLNIFKGFHWNGVNPTTGLYQFEDVDKDGNIITYSGDYASTKRMGPFFYGGLQNSLQYENWQLDFLFQFVRQNGFNYLYINGMPGTFNSNQPVEVLERWRKEGDHSSIQRYSQGPAAFAPFFNALKSDGAVVDASFIRWKNLSLSYQLPVKYIQKAHLQSVRFYLQAQNLFTITSFKGRDPEVAFDADTYPPLRIWTFGLQLAL</sequence>
<evidence type="ECO:0000256" key="2">
    <source>
        <dbReference type="ARBA" id="ARBA00022448"/>
    </source>
</evidence>
<dbReference type="SUPFAM" id="SSF56935">
    <property type="entry name" value="Porins"/>
    <property type="match status" value="1"/>
</dbReference>
<dbReference type="InterPro" id="IPR037066">
    <property type="entry name" value="Plug_dom_sf"/>
</dbReference>
<dbReference type="NCBIfam" id="TIGR04057">
    <property type="entry name" value="SusC_RagA_signa"/>
    <property type="match status" value="1"/>
</dbReference>
<dbReference type="Pfam" id="PF13715">
    <property type="entry name" value="CarbopepD_reg_2"/>
    <property type="match status" value="1"/>
</dbReference>
<dbReference type="InterPro" id="IPR008969">
    <property type="entry name" value="CarboxyPept-like_regulatory"/>
</dbReference>
<organism evidence="9 10">
    <name type="scientific">Chitinophaga agrisoli</name>
    <dbReference type="NCBI Taxonomy" id="2607653"/>
    <lineage>
        <taxon>Bacteria</taxon>
        <taxon>Pseudomonadati</taxon>
        <taxon>Bacteroidota</taxon>
        <taxon>Chitinophagia</taxon>
        <taxon>Chitinophagales</taxon>
        <taxon>Chitinophagaceae</taxon>
        <taxon>Chitinophaga</taxon>
    </lineage>
</organism>
<dbReference type="NCBIfam" id="TIGR04056">
    <property type="entry name" value="OMP_RagA_SusC"/>
    <property type="match status" value="1"/>
</dbReference>
<comment type="caution">
    <text evidence="9">The sequence shown here is derived from an EMBL/GenBank/DDBJ whole genome shotgun (WGS) entry which is preliminary data.</text>
</comment>
<evidence type="ECO:0000256" key="3">
    <source>
        <dbReference type="ARBA" id="ARBA00022452"/>
    </source>
</evidence>
<keyword evidence="6 7" id="KW-0998">Cell outer membrane</keyword>
<protein>
    <submittedName>
        <fullName evidence="9">SusC/RagA family TonB-linked outer membrane protein</fullName>
    </submittedName>
</protein>
<dbReference type="GO" id="GO:0009279">
    <property type="term" value="C:cell outer membrane"/>
    <property type="evidence" value="ECO:0007669"/>
    <property type="project" value="UniProtKB-SubCell"/>
</dbReference>
<comment type="similarity">
    <text evidence="7">Belongs to the TonB-dependent receptor family.</text>
</comment>
<accession>A0A5B2VI18</accession>
<dbReference type="Proteomes" id="UP000324611">
    <property type="component" value="Unassembled WGS sequence"/>
</dbReference>
<dbReference type="Gene3D" id="2.40.170.20">
    <property type="entry name" value="TonB-dependent receptor, beta-barrel domain"/>
    <property type="match status" value="1"/>
</dbReference>
<dbReference type="PROSITE" id="PS52016">
    <property type="entry name" value="TONB_DEPENDENT_REC_3"/>
    <property type="match status" value="1"/>
</dbReference>
<comment type="subcellular location">
    <subcellularLocation>
        <location evidence="1 7">Cell outer membrane</location>
        <topology evidence="1 7">Multi-pass membrane protein</topology>
    </subcellularLocation>
</comment>
<keyword evidence="5 7" id="KW-0472">Membrane</keyword>